<proteinExistence type="predicted"/>
<sequence>MALFAPNNINKVSDGTKTQKRYFRNVSSARDFQSEFGPTLDCAGSLYANRSPSPRPPLPNISRRPASDSDSPNYATPLSLHASISIPRTTGQPICRFRVADLVAWAQ</sequence>
<gene>
    <name evidence="2" type="primary">jg17258</name>
    <name evidence="2" type="ORF">PAEG_LOCUS23493</name>
</gene>
<evidence type="ECO:0000256" key="1">
    <source>
        <dbReference type="SAM" id="MobiDB-lite"/>
    </source>
</evidence>
<accession>A0A8S4SA81</accession>
<dbReference type="AlphaFoldDB" id="A0A8S4SA81"/>
<evidence type="ECO:0000313" key="3">
    <source>
        <dbReference type="Proteomes" id="UP000838756"/>
    </source>
</evidence>
<protein>
    <submittedName>
        <fullName evidence="2">Jg17258 protein</fullName>
    </submittedName>
</protein>
<dbReference type="Proteomes" id="UP000838756">
    <property type="component" value="Unassembled WGS sequence"/>
</dbReference>
<evidence type="ECO:0000313" key="2">
    <source>
        <dbReference type="EMBL" id="CAH2259079.1"/>
    </source>
</evidence>
<comment type="caution">
    <text evidence="2">The sequence shown here is derived from an EMBL/GenBank/DDBJ whole genome shotgun (WGS) entry which is preliminary data.</text>
</comment>
<organism evidence="2 3">
    <name type="scientific">Pararge aegeria aegeria</name>
    <dbReference type="NCBI Taxonomy" id="348720"/>
    <lineage>
        <taxon>Eukaryota</taxon>
        <taxon>Metazoa</taxon>
        <taxon>Ecdysozoa</taxon>
        <taxon>Arthropoda</taxon>
        <taxon>Hexapoda</taxon>
        <taxon>Insecta</taxon>
        <taxon>Pterygota</taxon>
        <taxon>Neoptera</taxon>
        <taxon>Endopterygota</taxon>
        <taxon>Lepidoptera</taxon>
        <taxon>Glossata</taxon>
        <taxon>Ditrysia</taxon>
        <taxon>Papilionoidea</taxon>
        <taxon>Nymphalidae</taxon>
        <taxon>Satyrinae</taxon>
        <taxon>Satyrini</taxon>
        <taxon>Parargina</taxon>
        <taxon>Pararge</taxon>
    </lineage>
</organism>
<dbReference type="EMBL" id="CAKXAJ010026151">
    <property type="protein sequence ID" value="CAH2259079.1"/>
    <property type="molecule type" value="Genomic_DNA"/>
</dbReference>
<name>A0A8S4SA81_9NEOP</name>
<feature type="region of interest" description="Disordered" evidence="1">
    <location>
        <begin position="47"/>
        <end position="74"/>
    </location>
</feature>
<keyword evidence="3" id="KW-1185">Reference proteome</keyword>
<reference evidence="2" key="1">
    <citation type="submission" date="2022-03" db="EMBL/GenBank/DDBJ databases">
        <authorList>
            <person name="Lindestad O."/>
        </authorList>
    </citation>
    <scope>NUCLEOTIDE SEQUENCE</scope>
</reference>